<dbReference type="PANTHER" id="PTHR13230">
    <property type="entry name" value="GENERAL TRANSCRIPTION FACTOR IIIC, POLYPEPTIDE 5"/>
    <property type="match status" value="1"/>
</dbReference>
<feature type="compositionally biased region" description="Basic and acidic residues" evidence="5">
    <location>
        <begin position="556"/>
        <end position="571"/>
    </location>
</feature>
<comment type="caution">
    <text evidence="8">The sequence shown here is derived from an EMBL/GenBank/DDBJ whole genome shotgun (WGS) entry which is preliminary data.</text>
</comment>
<evidence type="ECO:0000313" key="9">
    <source>
        <dbReference type="Proteomes" id="UP001153365"/>
    </source>
</evidence>
<dbReference type="Proteomes" id="UP001153365">
    <property type="component" value="Unassembled WGS sequence"/>
</dbReference>
<dbReference type="GO" id="GO:0006384">
    <property type="term" value="P:transcription initiation at RNA polymerase III promoter"/>
    <property type="evidence" value="ECO:0007669"/>
    <property type="project" value="InterPro"/>
</dbReference>
<evidence type="ECO:0000259" key="7">
    <source>
        <dbReference type="Pfam" id="PF17682"/>
    </source>
</evidence>
<reference evidence="8" key="1">
    <citation type="submission" date="2022-06" db="EMBL/GenBank/DDBJ databases">
        <authorList>
            <consortium name="SYNGENTA / RWTH Aachen University"/>
        </authorList>
    </citation>
    <scope>NUCLEOTIDE SEQUENCE</scope>
</reference>
<dbReference type="Pfam" id="PF09734">
    <property type="entry name" value="Tau95"/>
    <property type="match status" value="1"/>
</dbReference>
<feature type="domain" description="Transcription factor IIIC subunit 5 HTH" evidence="6">
    <location>
        <begin position="197"/>
        <end position="361"/>
    </location>
</feature>
<proteinExistence type="predicted"/>
<evidence type="ECO:0000259" key="6">
    <source>
        <dbReference type="Pfam" id="PF09734"/>
    </source>
</evidence>
<protein>
    <submittedName>
        <fullName evidence="8">RNA polymerase III transcription factor IIIC subunit-domain-containing protein</fullName>
    </submittedName>
</protein>
<evidence type="ECO:0000256" key="4">
    <source>
        <dbReference type="ARBA" id="ARBA00023242"/>
    </source>
</evidence>
<dbReference type="InterPro" id="IPR019136">
    <property type="entry name" value="TF_IIIC_su-5_HTH"/>
</dbReference>
<evidence type="ECO:0000256" key="1">
    <source>
        <dbReference type="ARBA" id="ARBA00004123"/>
    </source>
</evidence>
<dbReference type="GO" id="GO:0005634">
    <property type="term" value="C:nucleus"/>
    <property type="evidence" value="ECO:0007669"/>
    <property type="project" value="UniProtKB-SubCell"/>
</dbReference>
<keyword evidence="2" id="KW-0238">DNA-binding</keyword>
<feature type="region of interest" description="Disordered" evidence="5">
    <location>
        <begin position="505"/>
        <end position="668"/>
    </location>
</feature>
<keyword evidence="9" id="KW-1185">Reference proteome</keyword>
<keyword evidence="4" id="KW-0539">Nucleus</keyword>
<dbReference type="AlphaFoldDB" id="A0AAV0B8M5"/>
<feature type="compositionally biased region" description="Acidic residues" evidence="5">
    <location>
        <begin position="597"/>
        <end position="619"/>
    </location>
</feature>
<organism evidence="8 9">
    <name type="scientific">Phakopsora pachyrhizi</name>
    <name type="common">Asian soybean rust disease fungus</name>
    <dbReference type="NCBI Taxonomy" id="170000"/>
    <lineage>
        <taxon>Eukaryota</taxon>
        <taxon>Fungi</taxon>
        <taxon>Dikarya</taxon>
        <taxon>Basidiomycota</taxon>
        <taxon>Pucciniomycotina</taxon>
        <taxon>Pucciniomycetes</taxon>
        <taxon>Pucciniales</taxon>
        <taxon>Phakopsoraceae</taxon>
        <taxon>Phakopsora</taxon>
    </lineage>
</organism>
<feature type="compositionally biased region" description="Basic and acidic residues" evidence="5">
    <location>
        <begin position="643"/>
        <end position="668"/>
    </location>
</feature>
<feature type="compositionally biased region" description="Low complexity" evidence="5">
    <location>
        <begin position="513"/>
        <end position="522"/>
    </location>
</feature>
<evidence type="ECO:0000256" key="5">
    <source>
        <dbReference type="SAM" id="MobiDB-lite"/>
    </source>
</evidence>
<dbReference type="GO" id="GO:0001002">
    <property type="term" value="F:RNA polymerase III type 1 promoter sequence-specific DNA binding"/>
    <property type="evidence" value="ECO:0007669"/>
    <property type="project" value="TreeGrafter"/>
</dbReference>
<keyword evidence="3" id="KW-0804">Transcription</keyword>
<dbReference type="Gene3D" id="3.30.200.160">
    <property type="entry name" value="TFIIIC, subcomplex tauA, subunit Sfc1, barrel domain"/>
    <property type="match status" value="1"/>
</dbReference>
<name>A0AAV0B8M5_PHAPC</name>
<gene>
    <name evidence="8" type="ORF">PPACK8108_LOCUS15427</name>
</gene>
<dbReference type="PANTHER" id="PTHR13230:SF5">
    <property type="entry name" value="GENERAL TRANSCRIPTION FACTOR 3C POLYPEPTIDE 5"/>
    <property type="match status" value="1"/>
</dbReference>
<feature type="domain" description="Transcription factor IIIC subunit Tfc1/Sfc1 triple barrel" evidence="7">
    <location>
        <begin position="16"/>
        <end position="152"/>
    </location>
</feature>
<dbReference type="InterPro" id="IPR041499">
    <property type="entry name" value="Tfc1/Sfc1_N"/>
</dbReference>
<accession>A0AAV0B8M5</accession>
<evidence type="ECO:0000256" key="2">
    <source>
        <dbReference type="ARBA" id="ARBA00023125"/>
    </source>
</evidence>
<dbReference type="EMBL" id="CALTRL010004120">
    <property type="protein sequence ID" value="CAH7682493.1"/>
    <property type="molecule type" value="Genomic_DNA"/>
</dbReference>
<dbReference type="InterPro" id="IPR040454">
    <property type="entry name" value="TF_IIIC_Tfc1/Sfc1"/>
</dbReference>
<feature type="compositionally biased region" description="Acidic residues" evidence="5">
    <location>
        <begin position="579"/>
        <end position="590"/>
    </location>
</feature>
<dbReference type="InterPro" id="IPR042536">
    <property type="entry name" value="TFIIIC_tauA_Sfc1"/>
</dbReference>
<evidence type="ECO:0000256" key="3">
    <source>
        <dbReference type="ARBA" id="ARBA00023163"/>
    </source>
</evidence>
<evidence type="ECO:0000313" key="8">
    <source>
        <dbReference type="EMBL" id="CAH7682493.1"/>
    </source>
</evidence>
<dbReference type="Pfam" id="PF17682">
    <property type="entry name" value="Tau95_N"/>
    <property type="match status" value="1"/>
</dbReference>
<feature type="compositionally biased region" description="Basic residues" evidence="5">
    <location>
        <begin position="535"/>
        <end position="544"/>
    </location>
</feature>
<dbReference type="GO" id="GO:0001003">
    <property type="term" value="F:RNA polymerase III type 2 promoter sequence-specific DNA binding"/>
    <property type="evidence" value="ECO:0007669"/>
    <property type="project" value="TreeGrafter"/>
</dbReference>
<dbReference type="GO" id="GO:0000127">
    <property type="term" value="C:transcription factor TFIIIC complex"/>
    <property type="evidence" value="ECO:0007669"/>
    <property type="project" value="InterPro"/>
</dbReference>
<sequence length="668" mass="75935">MTDDRLNHSIPDRRLVAIECPVKIGEGDRSRSDPDGRYDGLINRLGGISRLSSQLNERDQNRPVELRLGSLKNDFIHPIPGEWVPSSNLLIKIIKRTKRKKTGQVALNGVDDVVGVGEGSSSGCVTRKIFKVEPVGVIETTVRFRALSDFQFTPNVKHPINVLAKDMKSLNAERVLKFNFNTEPEELDRTMKDTQSFPAPIFSRYIVPQLYKFKSHPSSRIVENPDGSKRLANINKYTGTLPQSIFFDHPEVPKGPLPKHLEIKGVGHEALLKKSLSVELSSIFKFDLLLLLFEQRPMWSRLAFQNQLSNSELRALRHNKHFLASVCYMFEDGVFRDLIIKFGYDPRILPESRFYQRMSLRNLDTKKKPDKFTFKLMKRTSGNDEIKDAPRDHIFDGVELHQSIGTYQMCDITDPLLVNLIRSEKGVLPHCRVRDGWYTSNALEQIRSILKRKFNALLEENRLVRDTECVDLLEIDVRPEAPDLLKKVSKAQKRLGGNNVSFAGPNLILNDPSSSNSNQYKQNSKHFLPNPLLKNRSRTKRIGPKRGDFNDTLGDAFDKETRSAGQEEKLSLSELSSLSDEEEQYTEGESSELSSLSDDDDCEDLGNEEDYDDDFDVESSELSLLSDDEDPEGLGIEEENKDESDIHMRDDKSEEGSDLTSDKGSEQF</sequence>
<feature type="compositionally biased region" description="Acidic residues" evidence="5">
    <location>
        <begin position="626"/>
        <end position="642"/>
    </location>
</feature>
<comment type="subcellular location">
    <subcellularLocation>
        <location evidence="1">Nucleus</location>
    </subcellularLocation>
</comment>